<name>A0ABS1HLA2_9BACT</name>
<evidence type="ECO:0000313" key="1">
    <source>
        <dbReference type="EMBL" id="MBK3518463.1"/>
    </source>
</evidence>
<gene>
    <name evidence="1" type="ORF">JIV24_14055</name>
</gene>
<comment type="caution">
    <text evidence="1">The sequence shown here is derived from an EMBL/GenBank/DDBJ whole genome shotgun (WGS) entry which is preliminary data.</text>
</comment>
<accession>A0ABS1HLA2</accession>
<dbReference type="EMBL" id="JAENRR010000034">
    <property type="protein sequence ID" value="MBK3518463.1"/>
    <property type="molecule type" value="Genomic_DNA"/>
</dbReference>
<protein>
    <submittedName>
        <fullName evidence="1">Aryl-sulfate sulfotransferase</fullName>
    </submittedName>
</protein>
<sequence>MLTLEDGLNDKFGNGNLIYETTFAGDTLVKLEYGQNGFDRMVHHDVVLTQRGTCAFITNVHVDGLIVDGITELIAYGNKVWEWDMTSHVLPIKPGTEFSQPWGNSIEEDGNGNYLLSFRNLCQIWKVDALSGEVIMKFGQGEGLGLSDVDLPLYQHHAQCLGCDNYLLYDNGDIEKRSYSRLIKYHIDSENRLANVDHVVELPSSLFSPFMSSVEQYNDGYISTSSIAKKVAFINKDGQVKWTMQFGDRMFRAQLVNVSNVS</sequence>
<dbReference type="InterPro" id="IPR010262">
    <property type="entry name" value="Arylsulfotransferase_bact"/>
</dbReference>
<dbReference type="SUPFAM" id="SSF63829">
    <property type="entry name" value="Calcium-dependent phosphotriesterase"/>
    <property type="match status" value="1"/>
</dbReference>
<dbReference type="RefSeq" id="WP_200465690.1">
    <property type="nucleotide sequence ID" value="NZ_JAENRR010000034.1"/>
</dbReference>
<keyword evidence="2" id="KW-1185">Reference proteome</keyword>
<dbReference type="Proteomes" id="UP000605676">
    <property type="component" value="Unassembled WGS sequence"/>
</dbReference>
<organism evidence="1 2">
    <name type="scientific">Carboxylicivirga marina</name>
    <dbReference type="NCBI Taxonomy" id="2800988"/>
    <lineage>
        <taxon>Bacteria</taxon>
        <taxon>Pseudomonadati</taxon>
        <taxon>Bacteroidota</taxon>
        <taxon>Bacteroidia</taxon>
        <taxon>Marinilabiliales</taxon>
        <taxon>Marinilabiliaceae</taxon>
        <taxon>Carboxylicivirga</taxon>
    </lineage>
</organism>
<proteinExistence type="predicted"/>
<dbReference type="PANTHER" id="PTHR35340:SF5">
    <property type="entry name" value="ASST-DOMAIN-CONTAINING PROTEIN"/>
    <property type="match status" value="1"/>
</dbReference>
<reference evidence="1 2" key="1">
    <citation type="submission" date="2021-01" db="EMBL/GenBank/DDBJ databases">
        <title>Carboxyliciviraga sp.nov., isolated from coastal sediments.</title>
        <authorList>
            <person name="Lu D."/>
            <person name="Zhang T."/>
        </authorList>
    </citation>
    <scope>NUCLEOTIDE SEQUENCE [LARGE SCALE GENOMIC DNA]</scope>
    <source>
        <strain evidence="1 2">N1Y132</strain>
    </source>
</reference>
<dbReference type="Pfam" id="PF05935">
    <property type="entry name" value="Arylsulfotrans"/>
    <property type="match status" value="1"/>
</dbReference>
<dbReference type="InterPro" id="IPR053143">
    <property type="entry name" value="Arylsulfate_ST"/>
</dbReference>
<evidence type="ECO:0000313" key="2">
    <source>
        <dbReference type="Proteomes" id="UP000605676"/>
    </source>
</evidence>
<dbReference type="PANTHER" id="PTHR35340">
    <property type="entry name" value="PQQ ENZYME REPEAT PROTEIN-RELATED"/>
    <property type="match status" value="1"/>
</dbReference>